<gene>
    <name evidence="1" type="ORF">KU392_10890</name>
</gene>
<sequence length="168" mass="18962">MLFPQKVGENRYRARYGRYFEEFNIGDIYEHRPGRTITDADNIQFSLMTMNYHPMHCDKAHAEKSEFGKLLVNSGLTLAVVLGMTVNDVSGQAIANLGWKDIALTNPVFAGDTLYAESEVLDKRESKSRPTQGIVTVRTKAFNQKNEQIMVFERTFLVAKEGHGVGDK</sequence>
<dbReference type="Proteomes" id="UP000722165">
    <property type="component" value="Unassembled WGS sequence"/>
</dbReference>
<keyword evidence="2" id="KW-1185">Reference proteome</keyword>
<organism evidence="1 2">
    <name type="scientific">Advenella alkanexedens</name>
    <dbReference type="NCBI Taxonomy" id="1481665"/>
    <lineage>
        <taxon>Bacteria</taxon>
        <taxon>Pseudomonadati</taxon>
        <taxon>Pseudomonadota</taxon>
        <taxon>Betaproteobacteria</taxon>
        <taxon>Burkholderiales</taxon>
        <taxon>Alcaligenaceae</taxon>
    </lineage>
</organism>
<proteinExistence type="predicted"/>
<dbReference type="RefSeq" id="WP_217735310.1">
    <property type="nucleotide sequence ID" value="NZ_JAHSPR010000008.1"/>
</dbReference>
<evidence type="ECO:0000313" key="2">
    <source>
        <dbReference type="Proteomes" id="UP000722165"/>
    </source>
</evidence>
<dbReference type="CDD" id="cd03451">
    <property type="entry name" value="FkbR2"/>
    <property type="match status" value="1"/>
</dbReference>
<name>A0ABS6NQ43_9BURK</name>
<dbReference type="InterPro" id="IPR052342">
    <property type="entry name" value="MCH/BMMD"/>
</dbReference>
<dbReference type="PANTHER" id="PTHR43664">
    <property type="entry name" value="MONOAMINE OXIDASE-RELATED"/>
    <property type="match status" value="1"/>
</dbReference>
<reference evidence="1 2" key="1">
    <citation type="submission" date="2021-06" db="EMBL/GenBank/DDBJ databases">
        <authorList>
            <person name="Lu T."/>
            <person name="Wang Q."/>
            <person name="Han X."/>
        </authorList>
    </citation>
    <scope>NUCLEOTIDE SEQUENCE [LARGE SCALE GENOMIC DNA]</scope>
    <source>
        <strain evidence="1 2">LAM0050</strain>
    </source>
</reference>
<dbReference type="Pfam" id="PF19315">
    <property type="entry name" value="MC_hydratase"/>
    <property type="match status" value="1"/>
</dbReference>
<dbReference type="InterPro" id="IPR048274">
    <property type="entry name" value="MC_hydratase"/>
</dbReference>
<dbReference type="EMBL" id="JAHSPR010000008">
    <property type="protein sequence ID" value="MBV4397752.1"/>
    <property type="molecule type" value="Genomic_DNA"/>
</dbReference>
<accession>A0ABS6NQ43</accession>
<evidence type="ECO:0000313" key="1">
    <source>
        <dbReference type="EMBL" id="MBV4397752.1"/>
    </source>
</evidence>
<comment type="caution">
    <text evidence="1">The sequence shown here is derived from an EMBL/GenBank/DDBJ whole genome shotgun (WGS) entry which is preliminary data.</text>
</comment>
<protein>
    <submittedName>
        <fullName evidence="1">MaoC family dehydratase</fullName>
    </submittedName>
</protein>
<dbReference type="PANTHER" id="PTHR43664:SF1">
    <property type="entry name" value="BETA-METHYLMALYL-COA DEHYDRATASE"/>
    <property type="match status" value="1"/>
</dbReference>